<dbReference type="SUPFAM" id="SSF101498">
    <property type="entry name" value="Anti-sigma factor FlgM"/>
    <property type="match status" value="1"/>
</dbReference>
<evidence type="ECO:0000259" key="10">
    <source>
        <dbReference type="Pfam" id="PF04316"/>
    </source>
</evidence>
<dbReference type="KEGG" id="vih:AB0763_09695"/>
<evidence type="ECO:0000256" key="3">
    <source>
        <dbReference type="ARBA" id="ARBA00022491"/>
    </source>
</evidence>
<evidence type="ECO:0000256" key="8">
    <source>
        <dbReference type="ARBA" id="ARBA00030117"/>
    </source>
</evidence>
<evidence type="ECO:0000256" key="4">
    <source>
        <dbReference type="ARBA" id="ARBA00022795"/>
    </source>
</evidence>
<dbReference type="EMBL" id="CP162601">
    <property type="protein sequence ID" value="XDK24489.1"/>
    <property type="molecule type" value="Genomic_DNA"/>
</dbReference>
<organism evidence="11">
    <name type="scientific">Vibrio sp. HB236076</name>
    <dbReference type="NCBI Taxonomy" id="3232307"/>
    <lineage>
        <taxon>Bacteria</taxon>
        <taxon>Pseudomonadati</taxon>
        <taxon>Pseudomonadota</taxon>
        <taxon>Gammaproteobacteria</taxon>
        <taxon>Vibrionales</taxon>
        <taxon>Vibrionaceae</taxon>
        <taxon>Vibrio</taxon>
    </lineage>
</organism>
<evidence type="ECO:0000256" key="6">
    <source>
        <dbReference type="ARBA" id="ARBA00023163"/>
    </source>
</evidence>
<dbReference type="GO" id="GO:0045892">
    <property type="term" value="P:negative regulation of DNA-templated transcription"/>
    <property type="evidence" value="ECO:0007669"/>
    <property type="project" value="InterPro"/>
</dbReference>
<feature type="domain" description="Anti-sigma-28 factor FlgM C-terminal" evidence="10">
    <location>
        <begin position="44"/>
        <end position="98"/>
    </location>
</feature>
<sequence>MAGIDNVRSNQLSTATQRGNSKTEISSTATQNDSKTTATGSGQDSVSLSQQSKALNQMQQDLSSQPAFDKAKVASIKEAIANGSYKVDPDKLASNILKFESELSTQ</sequence>
<evidence type="ECO:0000256" key="7">
    <source>
        <dbReference type="ARBA" id="ARBA00024739"/>
    </source>
</evidence>
<dbReference type="RefSeq" id="WP_306100881.1">
    <property type="nucleotide sequence ID" value="NZ_CP162601.1"/>
</dbReference>
<keyword evidence="11" id="KW-0966">Cell projection</keyword>
<comment type="function">
    <text evidence="7">Responsible for the coupling of flagellin expression to flagellar assembly by preventing expression of the flagellin genes when a component of the middle class of proteins is defective. It negatively regulates flagellar genes by inhibiting the activity of FliA by directly binding to FliA.</text>
</comment>
<evidence type="ECO:0000313" key="11">
    <source>
        <dbReference type="EMBL" id="XDK24489.1"/>
    </source>
</evidence>
<evidence type="ECO:0000256" key="1">
    <source>
        <dbReference type="ARBA" id="ARBA00005322"/>
    </source>
</evidence>
<keyword evidence="5" id="KW-0805">Transcription regulation</keyword>
<keyword evidence="11" id="KW-0969">Cilium</keyword>
<evidence type="ECO:0000256" key="5">
    <source>
        <dbReference type="ARBA" id="ARBA00023015"/>
    </source>
</evidence>
<dbReference type="GO" id="GO:0044781">
    <property type="term" value="P:bacterial-type flagellum organization"/>
    <property type="evidence" value="ECO:0007669"/>
    <property type="project" value="UniProtKB-KW"/>
</dbReference>
<evidence type="ECO:0000256" key="9">
    <source>
        <dbReference type="SAM" id="MobiDB-lite"/>
    </source>
</evidence>
<accession>A0AB39HE88</accession>
<proteinExistence type="inferred from homology"/>
<evidence type="ECO:0000256" key="2">
    <source>
        <dbReference type="ARBA" id="ARBA00017823"/>
    </source>
</evidence>
<protein>
    <recommendedName>
        <fullName evidence="2">Negative regulator of flagellin synthesis</fullName>
    </recommendedName>
    <alternativeName>
        <fullName evidence="8">Anti-sigma-28 factor</fullName>
    </alternativeName>
</protein>
<reference evidence="11" key="1">
    <citation type="submission" date="2024-07" db="EMBL/GenBank/DDBJ databases">
        <title>Genome Analysis of a Potential Novel Vibrio Species Secreting pH- and Thermo-stable Alginate Lyase and its Application in Producing Alginate Oligosaccharides.</title>
        <authorList>
            <person name="Huang H."/>
            <person name="Bao K."/>
        </authorList>
    </citation>
    <scope>NUCLEOTIDE SEQUENCE</scope>
    <source>
        <strain evidence="11">HB236076</strain>
    </source>
</reference>
<keyword evidence="4" id="KW-1005">Bacterial flagellum biogenesis</keyword>
<feature type="region of interest" description="Disordered" evidence="9">
    <location>
        <begin position="1"/>
        <end position="69"/>
    </location>
</feature>
<dbReference type="InterPro" id="IPR035890">
    <property type="entry name" value="Anti-sigma-28_factor_FlgM_sf"/>
</dbReference>
<keyword evidence="3" id="KW-0678">Repressor</keyword>
<keyword evidence="11" id="KW-0282">Flagellum</keyword>
<gene>
    <name evidence="11" type="primary">flgM</name>
    <name evidence="11" type="ORF">AB0763_09695</name>
</gene>
<dbReference type="AlphaFoldDB" id="A0AB39HE88"/>
<keyword evidence="6" id="KW-0804">Transcription</keyword>
<feature type="compositionally biased region" description="Polar residues" evidence="9">
    <location>
        <begin position="7"/>
        <end position="66"/>
    </location>
</feature>
<name>A0AB39HE88_9VIBR</name>
<dbReference type="NCBIfam" id="TIGR03824">
    <property type="entry name" value="FlgM_jcvi"/>
    <property type="match status" value="1"/>
</dbReference>
<dbReference type="InterPro" id="IPR031316">
    <property type="entry name" value="FlgM_C"/>
</dbReference>
<dbReference type="InterPro" id="IPR007412">
    <property type="entry name" value="FlgM"/>
</dbReference>
<comment type="similarity">
    <text evidence="1">Belongs to the FlgM family.</text>
</comment>
<dbReference type="Pfam" id="PF04316">
    <property type="entry name" value="FlgM"/>
    <property type="match status" value="1"/>
</dbReference>